<keyword evidence="1" id="KW-0472">Membrane</keyword>
<reference evidence="2 3" key="1">
    <citation type="submission" date="2017-08" db="EMBL/GenBank/DDBJ databases">
        <title>Infants hospitalized years apart are colonized by the same room-sourced microbial strains.</title>
        <authorList>
            <person name="Brooks B."/>
            <person name="Olm M.R."/>
            <person name="Firek B.A."/>
            <person name="Baker R."/>
            <person name="Thomas B.C."/>
            <person name="Morowitz M.J."/>
            <person name="Banfield J.F."/>
        </authorList>
    </citation>
    <scope>NUCLEOTIDE SEQUENCE [LARGE SCALE GENOMIC DNA]</scope>
    <source>
        <strain evidence="2">S2_005_001_R2_27</strain>
    </source>
</reference>
<keyword evidence="1" id="KW-0812">Transmembrane</keyword>
<dbReference type="Proteomes" id="UP000248887">
    <property type="component" value="Unassembled WGS sequence"/>
</dbReference>
<name>A0A2W5QZY6_ANCNO</name>
<feature type="transmembrane region" description="Helical" evidence="1">
    <location>
        <begin position="92"/>
        <end position="112"/>
    </location>
</feature>
<proteinExistence type="predicted"/>
<gene>
    <name evidence="2" type="ORF">DI549_11850</name>
</gene>
<dbReference type="AlphaFoldDB" id="A0A2W5QZY6"/>
<feature type="transmembrane region" description="Helical" evidence="1">
    <location>
        <begin position="124"/>
        <end position="146"/>
    </location>
</feature>
<feature type="transmembrane region" description="Helical" evidence="1">
    <location>
        <begin position="188"/>
        <end position="206"/>
    </location>
</feature>
<feature type="transmembrane region" description="Helical" evidence="1">
    <location>
        <begin position="59"/>
        <end position="80"/>
    </location>
</feature>
<feature type="transmembrane region" description="Helical" evidence="1">
    <location>
        <begin position="24"/>
        <end position="44"/>
    </location>
</feature>
<evidence type="ECO:0000313" key="2">
    <source>
        <dbReference type="EMBL" id="PZQ82234.1"/>
    </source>
</evidence>
<dbReference type="InterPro" id="IPR009495">
    <property type="entry name" value="NrsF"/>
</dbReference>
<evidence type="ECO:0000256" key="1">
    <source>
        <dbReference type="SAM" id="Phobius"/>
    </source>
</evidence>
<feature type="transmembrane region" description="Helical" evidence="1">
    <location>
        <begin position="158"/>
        <end position="176"/>
    </location>
</feature>
<organism evidence="2 3">
    <name type="scientific">Ancylobacter novellus</name>
    <name type="common">Thiobacillus novellus</name>
    <dbReference type="NCBI Taxonomy" id="921"/>
    <lineage>
        <taxon>Bacteria</taxon>
        <taxon>Pseudomonadati</taxon>
        <taxon>Pseudomonadota</taxon>
        <taxon>Alphaproteobacteria</taxon>
        <taxon>Hyphomicrobiales</taxon>
        <taxon>Xanthobacteraceae</taxon>
        <taxon>Ancylobacter</taxon>
    </lineage>
</organism>
<dbReference type="EMBL" id="QFQD01000034">
    <property type="protein sequence ID" value="PZQ82234.1"/>
    <property type="molecule type" value="Genomic_DNA"/>
</dbReference>
<evidence type="ECO:0000313" key="3">
    <source>
        <dbReference type="Proteomes" id="UP000248887"/>
    </source>
</evidence>
<sequence length="212" mass="21891">MKTDELIRAMAADAKRHSMPLDTAWQVAAALAVLIAGAVFLATLGPRPDALASLETARFVFKFVVTLTLAASAFALLRALSRPGGNVRSLMPWLLAAPLALAAAVGLELLAVPSSQWAARLIGANSRLCLTFIPLIGAGPLALFLLALRHGAPIRPALSGAVAGLLAGGLAAAFYAAHCPDDSPLFVATWYSIAILGLAAIGALLAPRLARW</sequence>
<keyword evidence="1" id="KW-1133">Transmembrane helix</keyword>
<accession>A0A2W5QZY6</accession>
<comment type="caution">
    <text evidence="2">The sequence shown here is derived from an EMBL/GenBank/DDBJ whole genome shotgun (WGS) entry which is preliminary data.</text>
</comment>
<protein>
    <submittedName>
        <fullName evidence="2">DUF1109 domain-containing protein</fullName>
    </submittedName>
</protein>
<dbReference type="Pfam" id="PF06532">
    <property type="entry name" value="NrsF"/>
    <property type="match status" value="1"/>
</dbReference>